<protein>
    <submittedName>
        <fullName evidence="1">Uncharacterized protein</fullName>
    </submittedName>
</protein>
<dbReference type="RefSeq" id="WP_019976804.1">
    <property type="nucleotide sequence ID" value="NZ_BJXC01000017.1"/>
</dbReference>
<sequence length="314" mass="37937">MKEILYKNLNLISIIINSDNFEVSSNIYLNQFNFFNISNTLNQDFFDKLIEEIFESDKNGFQLRNIIQELNKIVKLIEEKKDFYNKYDDLNFLKVSFKIYCDTLYRNQLIIIEDNDVDENILNKNEIESEIDAIIYNQDLHINYYKKFVKLFKKVEENYSRELLLIENKSKIKLNYSDNYYISPLIVLQIVKLNKAYYLFNNSEFVLLYNIFNLNFYTDELKVNKKQIIRVSYLIKFLVKNVIGDNEHWAENIVYYLKINYNTYDKKNYENDDELTDDLKLYIKNLKLLFVSQVETYNEPLITKVDKKNKNNII</sequence>
<gene>
    <name evidence="1" type="ORF">EB1_23910</name>
</gene>
<evidence type="ECO:0000313" key="2">
    <source>
        <dbReference type="Proteomes" id="UP000321245"/>
    </source>
</evidence>
<dbReference type="STRING" id="1218108.GCA_000382425_03334"/>
<accession>A0A511NK56</accession>
<reference evidence="1 2" key="1">
    <citation type="submission" date="2019-07" db="EMBL/GenBank/DDBJ databases">
        <title>Whole genome shotgun sequence of Empedobacter brevis NBRC 14943.</title>
        <authorList>
            <person name="Hosoyama A."/>
            <person name="Uohara A."/>
            <person name="Ohji S."/>
            <person name="Ichikawa N."/>
        </authorList>
    </citation>
    <scope>NUCLEOTIDE SEQUENCE [LARGE SCALE GENOMIC DNA]</scope>
    <source>
        <strain evidence="1 2">NBRC 14943</strain>
    </source>
</reference>
<dbReference type="Proteomes" id="UP000321245">
    <property type="component" value="Unassembled WGS sequence"/>
</dbReference>
<comment type="caution">
    <text evidence="1">The sequence shown here is derived from an EMBL/GenBank/DDBJ whole genome shotgun (WGS) entry which is preliminary data.</text>
</comment>
<evidence type="ECO:0000313" key="1">
    <source>
        <dbReference type="EMBL" id="GEM52601.1"/>
    </source>
</evidence>
<organism evidence="1 2">
    <name type="scientific">Empedobacter brevis NBRC 14943 = ATCC 43319</name>
    <dbReference type="NCBI Taxonomy" id="1218108"/>
    <lineage>
        <taxon>Bacteria</taxon>
        <taxon>Pseudomonadati</taxon>
        <taxon>Bacteroidota</taxon>
        <taxon>Flavobacteriia</taxon>
        <taxon>Flavobacteriales</taxon>
        <taxon>Weeksellaceae</taxon>
        <taxon>Empedobacter</taxon>
    </lineage>
</organism>
<proteinExistence type="predicted"/>
<keyword evidence="2" id="KW-1185">Reference proteome</keyword>
<dbReference type="GeneID" id="84651369"/>
<dbReference type="EMBL" id="BJXC01000017">
    <property type="protein sequence ID" value="GEM52601.1"/>
    <property type="molecule type" value="Genomic_DNA"/>
</dbReference>
<name>A0A511NK56_9FLAO</name>
<dbReference type="AlphaFoldDB" id="A0A511NK56"/>